<keyword evidence="7" id="KW-1185">Reference proteome</keyword>
<reference evidence="6" key="1">
    <citation type="submission" date="2022-07" db="EMBL/GenBank/DDBJ databases">
        <authorList>
            <person name="Trinca V."/>
            <person name="Uliana J.V.C."/>
            <person name="Torres T.T."/>
            <person name="Ward R.J."/>
            <person name="Monesi N."/>
        </authorList>
    </citation>
    <scope>NUCLEOTIDE SEQUENCE</scope>
    <source>
        <strain evidence="6">HSMRA1968</strain>
        <tissue evidence="6">Whole embryos</tissue>
    </source>
</reference>
<protein>
    <submittedName>
        <fullName evidence="6">Organic solute transporter alpha-like protein</fullName>
    </submittedName>
</protein>
<name>A0A9Q0RUS2_9DIPT</name>
<dbReference type="AlphaFoldDB" id="A0A9Q0RUS2"/>
<feature type="transmembrane region" description="Helical" evidence="5">
    <location>
        <begin position="65"/>
        <end position="86"/>
    </location>
</feature>
<dbReference type="EMBL" id="WJQU01002645">
    <property type="protein sequence ID" value="KAJ6632614.1"/>
    <property type="molecule type" value="Genomic_DNA"/>
</dbReference>
<feature type="transmembrane region" description="Helical" evidence="5">
    <location>
        <begin position="164"/>
        <end position="185"/>
    </location>
</feature>
<keyword evidence="2 5" id="KW-0812">Transmembrane</keyword>
<evidence type="ECO:0000256" key="2">
    <source>
        <dbReference type="ARBA" id="ARBA00022692"/>
    </source>
</evidence>
<proteinExistence type="predicted"/>
<comment type="caution">
    <text evidence="6">The sequence shown here is derived from an EMBL/GenBank/DDBJ whole genome shotgun (WGS) entry which is preliminary data.</text>
</comment>
<keyword evidence="4 5" id="KW-0472">Membrane</keyword>
<comment type="subcellular location">
    <subcellularLocation>
        <location evidence="1">Membrane</location>
        <topology evidence="1">Multi-pass membrane protein</topology>
    </subcellularLocation>
</comment>
<dbReference type="PANTHER" id="PTHR23423">
    <property type="entry name" value="ORGANIC SOLUTE TRANSPORTER-RELATED"/>
    <property type="match status" value="1"/>
</dbReference>
<evidence type="ECO:0000313" key="6">
    <source>
        <dbReference type="EMBL" id="KAJ6632614.1"/>
    </source>
</evidence>
<evidence type="ECO:0000256" key="5">
    <source>
        <dbReference type="SAM" id="Phobius"/>
    </source>
</evidence>
<gene>
    <name evidence="6" type="ORF">Bhyg_16720</name>
</gene>
<evidence type="ECO:0000313" key="7">
    <source>
        <dbReference type="Proteomes" id="UP001151699"/>
    </source>
</evidence>
<feature type="transmembrane region" description="Helical" evidence="5">
    <location>
        <begin position="28"/>
        <end position="53"/>
    </location>
</feature>
<dbReference type="Pfam" id="PF03619">
    <property type="entry name" value="Solute_trans_a"/>
    <property type="match status" value="1"/>
</dbReference>
<feature type="transmembrane region" description="Helical" evidence="5">
    <location>
        <begin position="92"/>
        <end position="116"/>
    </location>
</feature>
<dbReference type="OrthoDB" id="5832279at2759"/>
<feature type="transmembrane region" description="Helical" evidence="5">
    <location>
        <begin position="270"/>
        <end position="291"/>
    </location>
</feature>
<organism evidence="6 7">
    <name type="scientific">Pseudolycoriella hygida</name>
    <dbReference type="NCBI Taxonomy" id="35572"/>
    <lineage>
        <taxon>Eukaryota</taxon>
        <taxon>Metazoa</taxon>
        <taxon>Ecdysozoa</taxon>
        <taxon>Arthropoda</taxon>
        <taxon>Hexapoda</taxon>
        <taxon>Insecta</taxon>
        <taxon>Pterygota</taxon>
        <taxon>Neoptera</taxon>
        <taxon>Endopterygota</taxon>
        <taxon>Diptera</taxon>
        <taxon>Nematocera</taxon>
        <taxon>Sciaroidea</taxon>
        <taxon>Sciaridae</taxon>
        <taxon>Pseudolycoriella</taxon>
    </lineage>
</organism>
<feature type="transmembrane region" description="Helical" evidence="5">
    <location>
        <begin position="197"/>
        <end position="221"/>
    </location>
</feature>
<evidence type="ECO:0000256" key="1">
    <source>
        <dbReference type="ARBA" id="ARBA00004141"/>
    </source>
</evidence>
<dbReference type="InterPro" id="IPR005178">
    <property type="entry name" value="Ostalpha/TMEM184C"/>
</dbReference>
<keyword evidence="3 5" id="KW-1133">Transmembrane helix</keyword>
<evidence type="ECO:0000256" key="4">
    <source>
        <dbReference type="ARBA" id="ARBA00023136"/>
    </source>
</evidence>
<dbReference type="GO" id="GO:0016020">
    <property type="term" value="C:membrane"/>
    <property type="evidence" value="ECO:0007669"/>
    <property type="project" value="UniProtKB-SubCell"/>
</dbReference>
<feature type="transmembrane region" description="Helical" evidence="5">
    <location>
        <begin position="233"/>
        <end position="250"/>
    </location>
</feature>
<accession>A0A9Q0RUS2</accession>
<evidence type="ECO:0000256" key="3">
    <source>
        <dbReference type="ARBA" id="ARBA00022989"/>
    </source>
</evidence>
<dbReference type="SMART" id="SM01417">
    <property type="entry name" value="Solute_trans_a"/>
    <property type="match status" value="1"/>
</dbReference>
<sequence>MSLNYSQPEKMGSLRQDDPSVPEIIEDITTFLMVAHIVGLIVFLLTTTKYFIFIPTILRNTPKKFISRTLFLCGFYSILSASAYTSMMVPRAFLFCDGITLVTFGIAVYEFFCLCIDYAGGETKFITKANGEEVLSMKTFPFCCCCFFLKPMTTDKKKFTILRLMNLQLPILLMLIYFVVLVIQMEDTALYHRLSTFILPFIGVGAIISAWAAEMVMAMFTKVLPGYNIKQKHISVALVLLFCKFQPLIAQIEFSINGETWQQYPITKGIFSNTIIQLLMIIQMFLLSIWSHCSYKTPSGRCASKEIDDV</sequence>
<dbReference type="Proteomes" id="UP001151699">
    <property type="component" value="Unassembled WGS sequence"/>
</dbReference>